<comment type="subcellular location">
    <subcellularLocation>
        <location evidence="1 7">Cell membrane</location>
        <topology evidence="1 7">Multi-pass membrane protein</topology>
    </subcellularLocation>
</comment>
<dbReference type="OrthoDB" id="9805778at2"/>
<dbReference type="SUPFAM" id="SSF160964">
    <property type="entry name" value="MalF N-terminal region-like"/>
    <property type="match status" value="1"/>
</dbReference>
<dbReference type="PANTHER" id="PTHR43005:SF1">
    <property type="entry name" value="SPERMIDINE_PUTRESCINE TRANSPORT SYSTEM PERMEASE PROTEIN"/>
    <property type="match status" value="1"/>
</dbReference>
<feature type="transmembrane region" description="Helical" evidence="7">
    <location>
        <begin position="299"/>
        <end position="320"/>
    </location>
</feature>
<keyword evidence="4 7" id="KW-0812">Transmembrane</keyword>
<feature type="transmembrane region" description="Helical" evidence="7">
    <location>
        <begin position="199"/>
        <end position="218"/>
    </location>
</feature>
<evidence type="ECO:0000256" key="7">
    <source>
        <dbReference type="RuleBase" id="RU363032"/>
    </source>
</evidence>
<evidence type="ECO:0000256" key="3">
    <source>
        <dbReference type="ARBA" id="ARBA00022475"/>
    </source>
</evidence>
<evidence type="ECO:0000256" key="6">
    <source>
        <dbReference type="ARBA" id="ARBA00023136"/>
    </source>
</evidence>
<dbReference type="GO" id="GO:0055085">
    <property type="term" value="P:transmembrane transport"/>
    <property type="evidence" value="ECO:0007669"/>
    <property type="project" value="InterPro"/>
</dbReference>
<feature type="transmembrane region" description="Helical" evidence="7">
    <location>
        <begin position="239"/>
        <end position="260"/>
    </location>
</feature>
<dbReference type="SUPFAM" id="SSF161098">
    <property type="entry name" value="MetI-like"/>
    <property type="match status" value="1"/>
</dbReference>
<evidence type="ECO:0000256" key="1">
    <source>
        <dbReference type="ARBA" id="ARBA00004651"/>
    </source>
</evidence>
<dbReference type="Pfam" id="PF00528">
    <property type="entry name" value="BPD_transp_1"/>
    <property type="match status" value="1"/>
</dbReference>
<dbReference type="InterPro" id="IPR035906">
    <property type="entry name" value="MetI-like_sf"/>
</dbReference>
<dbReference type="InterPro" id="IPR000515">
    <property type="entry name" value="MetI-like"/>
</dbReference>
<accession>A0A345ZSZ5</accession>
<dbReference type="Gene3D" id="1.10.3720.10">
    <property type="entry name" value="MetI-like"/>
    <property type="match status" value="1"/>
</dbReference>
<dbReference type="PANTHER" id="PTHR43005">
    <property type="entry name" value="BLR7065 PROTEIN"/>
    <property type="match status" value="1"/>
</dbReference>
<feature type="transmembrane region" description="Helical" evidence="7">
    <location>
        <begin position="106"/>
        <end position="127"/>
    </location>
</feature>
<organism evidence="9 10">
    <name type="scientific">Pseudolabrys taiwanensis</name>
    <dbReference type="NCBI Taxonomy" id="331696"/>
    <lineage>
        <taxon>Bacteria</taxon>
        <taxon>Pseudomonadati</taxon>
        <taxon>Pseudomonadota</taxon>
        <taxon>Alphaproteobacteria</taxon>
        <taxon>Hyphomicrobiales</taxon>
        <taxon>Xanthobacteraceae</taxon>
        <taxon>Pseudolabrys</taxon>
    </lineage>
</organism>
<evidence type="ECO:0000313" key="9">
    <source>
        <dbReference type="EMBL" id="AXK80042.1"/>
    </source>
</evidence>
<proteinExistence type="inferred from homology"/>
<feature type="transmembrane region" description="Helical" evidence="7">
    <location>
        <begin position="139"/>
        <end position="160"/>
    </location>
</feature>
<evidence type="ECO:0000259" key="8">
    <source>
        <dbReference type="PROSITE" id="PS50928"/>
    </source>
</evidence>
<comment type="similarity">
    <text evidence="7">Belongs to the binding-protein-dependent transport system permease family.</text>
</comment>
<dbReference type="GO" id="GO:0005886">
    <property type="term" value="C:plasma membrane"/>
    <property type="evidence" value="ECO:0007669"/>
    <property type="project" value="UniProtKB-SubCell"/>
</dbReference>
<name>A0A345ZSZ5_9HYPH</name>
<evidence type="ECO:0000256" key="2">
    <source>
        <dbReference type="ARBA" id="ARBA00022448"/>
    </source>
</evidence>
<feature type="domain" description="ABC transmembrane type-1" evidence="8">
    <location>
        <begin position="102"/>
        <end position="316"/>
    </location>
</feature>
<keyword evidence="5 7" id="KW-1133">Transmembrane helix</keyword>
<dbReference type="EMBL" id="CP031417">
    <property type="protein sequence ID" value="AXK80042.1"/>
    <property type="molecule type" value="Genomic_DNA"/>
</dbReference>
<evidence type="ECO:0000256" key="4">
    <source>
        <dbReference type="ARBA" id="ARBA00022692"/>
    </source>
</evidence>
<dbReference type="KEGG" id="ptaw:DW352_05640"/>
<reference evidence="9 10" key="1">
    <citation type="submission" date="2018-07" db="EMBL/GenBank/DDBJ databases">
        <authorList>
            <person name="Quirk P.G."/>
            <person name="Krulwich T.A."/>
        </authorList>
    </citation>
    <scope>NUCLEOTIDE SEQUENCE [LARGE SCALE GENOMIC DNA]</scope>
    <source>
        <strain evidence="9 10">CC-BB4</strain>
    </source>
</reference>
<keyword evidence="10" id="KW-1185">Reference proteome</keyword>
<keyword evidence="3" id="KW-1003">Cell membrane</keyword>
<dbReference type="AlphaFoldDB" id="A0A345ZSZ5"/>
<evidence type="ECO:0000256" key="5">
    <source>
        <dbReference type="ARBA" id="ARBA00022989"/>
    </source>
</evidence>
<feature type="transmembrane region" description="Helical" evidence="7">
    <location>
        <begin position="44"/>
        <end position="64"/>
    </location>
</feature>
<evidence type="ECO:0000313" key="10">
    <source>
        <dbReference type="Proteomes" id="UP000254889"/>
    </source>
</evidence>
<dbReference type="PROSITE" id="PS50928">
    <property type="entry name" value="ABC_TM1"/>
    <property type="match status" value="1"/>
</dbReference>
<sequence>MRHPHRLAQRGEQPRVANIALSQVQSTAARASAWTRLKSNRNWLGLWFMLPAAAFLILFLAYPLGLGVWLSFTDAKIGRSGIFVGLENYEWLWDDNVFWLSVFNTLLYTVVASVVKFGIGLYLALLLNERMPFKAIIRAVVLIPFIVPTVLSAIAFWWIYDAQFSIVSWTLRHLGLIDGNINFLGDTWNARWSTIFANIWRGIPFVAITLLAGLQTVSPSLYEAATIDGANRWQIFRHVTFPLLTPIIAVVMTFSVLFTFTDFQLIWVLTRGGPVNATHLMATLSYQRAIIGGQLGEGAAISTAMIPFLLAAILLSWFGLQRRKWQQGETND</sequence>
<protein>
    <submittedName>
        <fullName evidence="9">Sugar ABC transporter permease</fullName>
    </submittedName>
</protein>
<dbReference type="Proteomes" id="UP000254889">
    <property type="component" value="Chromosome"/>
</dbReference>
<keyword evidence="6 7" id="KW-0472">Membrane</keyword>
<dbReference type="CDD" id="cd06261">
    <property type="entry name" value="TM_PBP2"/>
    <property type="match status" value="1"/>
</dbReference>
<gene>
    <name evidence="9" type="ORF">DW352_05640</name>
</gene>
<keyword evidence="2 7" id="KW-0813">Transport</keyword>